<evidence type="ECO:0000313" key="6">
    <source>
        <dbReference type="EMBL" id="PSR30157.1"/>
    </source>
</evidence>
<gene>
    <name evidence="6" type="ORF">C7B46_18290</name>
</gene>
<evidence type="ECO:0000256" key="5">
    <source>
        <dbReference type="SAM" id="Coils"/>
    </source>
</evidence>
<evidence type="ECO:0000256" key="3">
    <source>
        <dbReference type="ARBA" id="ARBA00023054"/>
    </source>
</evidence>
<dbReference type="GO" id="GO:0006310">
    <property type="term" value="P:DNA recombination"/>
    <property type="evidence" value="ECO:0007669"/>
    <property type="project" value="UniProtKB-KW"/>
</dbReference>
<evidence type="ECO:0000256" key="4">
    <source>
        <dbReference type="ARBA" id="ARBA00023172"/>
    </source>
</evidence>
<dbReference type="EMBL" id="PXYW01000085">
    <property type="protein sequence ID" value="PSR30157.1"/>
    <property type="molecule type" value="Genomic_DNA"/>
</dbReference>
<dbReference type="Pfam" id="PF02646">
    <property type="entry name" value="RmuC"/>
    <property type="match status" value="1"/>
</dbReference>
<proteinExistence type="inferred from homology"/>
<dbReference type="PANTHER" id="PTHR30563">
    <property type="entry name" value="DNA RECOMBINATION PROTEIN RMUC"/>
    <property type="match status" value="1"/>
</dbReference>
<dbReference type="InterPro" id="IPR003798">
    <property type="entry name" value="DNA_recombination_RmuC"/>
</dbReference>
<evidence type="ECO:0000256" key="2">
    <source>
        <dbReference type="ARBA" id="ARBA00009840"/>
    </source>
</evidence>
<dbReference type="PANTHER" id="PTHR30563:SF0">
    <property type="entry name" value="DNA RECOMBINATION PROTEIN RMUC"/>
    <property type="match status" value="1"/>
</dbReference>
<feature type="coiled-coil region" evidence="5">
    <location>
        <begin position="153"/>
        <end position="180"/>
    </location>
</feature>
<keyword evidence="3 5" id="KW-0175">Coiled coil</keyword>
<accession>A0A2T2X6R3</accession>
<organism evidence="6 7">
    <name type="scientific">Sulfobacillus benefaciens</name>
    <dbReference type="NCBI Taxonomy" id="453960"/>
    <lineage>
        <taxon>Bacteria</taxon>
        <taxon>Bacillati</taxon>
        <taxon>Bacillota</taxon>
        <taxon>Clostridia</taxon>
        <taxon>Eubacteriales</taxon>
        <taxon>Clostridiales Family XVII. Incertae Sedis</taxon>
        <taxon>Sulfobacillus</taxon>
    </lineage>
</organism>
<comment type="similarity">
    <text evidence="2">Belongs to the RmuC family.</text>
</comment>
<protein>
    <submittedName>
        <fullName evidence="6">DNA recombination protein RmuC</fullName>
    </submittedName>
</protein>
<feature type="coiled-coil region" evidence="5">
    <location>
        <begin position="427"/>
        <end position="454"/>
    </location>
</feature>
<evidence type="ECO:0000313" key="7">
    <source>
        <dbReference type="Proteomes" id="UP000242972"/>
    </source>
</evidence>
<dbReference type="AlphaFoldDB" id="A0A2T2X6R3"/>
<keyword evidence="4" id="KW-0233">DNA recombination</keyword>
<name>A0A2T2X6R3_9FIRM</name>
<comment type="caution">
    <text evidence="6">The sequence shown here is derived from an EMBL/GenBank/DDBJ whole genome shotgun (WGS) entry which is preliminary data.</text>
</comment>
<reference evidence="6 7" key="1">
    <citation type="journal article" date="2014" name="BMC Genomics">
        <title>Comparison of environmental and isolate Sulfobacillus genomes reveals diverse carbon, sulfur, nitrogen, and hydrogen metabolisms.</title>
        <authorList>
            <person name="Justice N.B."/>
            <person name="Norman A."/>
            <person name="Brown C.T."/>
            <person name="Singh A."/>
            <person name="Thomas B.C."/>
            <person name="Banfield J.F."/>
        </authorList>
    </citation>
    <scope>NUCLEOTIDE SEQUENCE [LARGE SCALE GENOMIC DNA]</scope>
    <source>
        <strain evidence="6">AMDSBA4</strain>
    </source>
</reference>
<sequence length="479" mass="53723">MILLLTRNFAKNIPDLINQQIGTLEKNQQRIEQTVRAEMTAGRSESNLSAKLTREEVGVAFKNLSDSLLASLVDKAREQQSTLAAIQQFLGSNLTEIANADKNRFEAFANETGNMLHSHYKNTIQVIGEMAAQHKGLLDTFSRQLTELTQMNEHKLEQMRTTVEQKLASLQEDNSNKLEQMRATVDEKLNQTLEKRLGESFKMVSERLEQVHKGLGEMQSLASGVGDLKKVLTNVKTRGTLGEIQLDNILEQTLSPEQYQRNVSVRQGSSERVDFAVVLPGKDDDAQQVWLPIDSKFPMEDYQKLLEAQEMGDSGTAAEAAKMLENRVRGEAKSIQDKYLNPPHTTDFAIMFLPVEGLFAEVLRRTGLWETLQRDYHVIVTGPTTITALLNSLQMGFRTLAIQKRSSEVWSLLGTVKTEFVKFGEVLDKTQKKLQEASNTIDSARTRSRAIERKLRTVEAIPASEPSQLAGEMDAVVSE</sequence>
<evidence type="ECO:0000256" key="1">
    <source>
        <dbReference type="ARBA" id="ARBA00003416"/>
    </source>
</evidence>
<comment type="function">
    <text evidence="1">Involved in DNA recombination.</text>
</comment>
<dbReference type="Proteomes" id="UP000242972">
    <property type="component" value="Unassembled WGS sequence"/>
</dbReference>